<dbReference type="AlphaFoldDB" id="A0A0C2A6S2"/>
<evidence type="ECO:0000313" key="2">
    <source>
        <dbReference type="Proteomes" id="UP000031599"/>
    </source>
</evidence>
<dbReference type="Proteomes" id="UP000031599">
    <property type="component" value="Unassembled WGS sequence"/>
</dbReference>
<protein>
    <submittedName>
        <fullName evidence="1">Uncharacterized protein</fullName>
    </submittedName>
</protein>
<accession>A0A0C2A6S2</accession>
<gene>
    <name evidence="1" type="ORF">DB30_05997</name>
</gene>
<dbReference type="EMBL" id="JMCC02000006">
    <property type="protein sequence ID" value="KIG19093.1"/>
    <property type="molecule type" value="Genomic_DNA"/>
</dbReference>
<dbReference type="NCBIfam" id="TIGR03236">
    <property type="entry name" value="dnd_assoc_1"/>
    <property type="match status" value="1"/>
</dbReference>
<proteinExistence type="predicted"/>
<sequence length="550" mass="62426">MPVDKEWVKKVIGTPKLAELDTLKIEGLDIEMPKAAARGRQVHRDWQRRILPDITPDSAIADAPERTPFRILYALTSGQVTKRTIDEVFDGELAQLEGLFRRESRGKRKMTLAFHVLAVKGADKSERGAKGFTERTFLLLCRDKDGRVDRDLVRSVVEQFRREPSGLDLAQQAVLNELSTDWKADEEPQFDDSAHQDRHIPFDLEAAALFQRDLRSLVQAGLGPADFFRNLNTLLVFHLGLYQPRVAALLNPQMKLLFREMAEPSPSNLEDIKTFIGRAKDKHPFCGALACRAPDAGMLRRVSKQSPSMVTYNELGRELTIFHFNVLMLARLRQLGQAYLAEQWGLAARWKAGKLNEDERLQLEAATRGPSEFILRMGEDPSFQTFLHRALEALSVRFVKEQLGDDESNYQKIYEAQSGMHALRRLYEAYNRESVANSTRSRAYRQGLQVTSSLLTHNQDGLVQTRRGLGKYLELGVGLLPLILLLTVGAGGEKIPVNQFWERLAQYGLTFDPQERGRLLERLRSMGVYERYSDAGEAAYVRNLMLSRSA</sequence>
<comment type="caution">
    <text evidence="1">The sequence shown here is derived from an EMBL/GenBank/DDBJ whole genome shotgun (WGS) entry which is preliminary data.</text>
</comment>
<organism evidence="1 2">
    <name type="scientific">Enhygromyxa salina</name>
    <dbReference type="NCBI Taxonomy" id="215803"/>
    <lineage>
        <taxon>Bacteria</taxon>
        <taxon>Pseudomonadati</taxon>
        <taxon>Myxococcota</taxon>
        <taxon>Polyangia</taxon>
        <taxon>Nannocystales</taxon>
        <taxon>Nannocystaceae</taxon>
        <taxon>Enhygromyxa</taxon>
    </lineage>
</organism>
<reference evidence="1 2" key="1">
    <citation type="submission" date="2014-12" db="EMBL/GenBank/DDBJ databases">
        <title>Genome assembly of Enhygromyxa salina DSM 15201.</title>
        <authorList>
            <person name="Sharma G."/>
            <person name="Subramanian S."/>
        </authorList>
    </citation>
    <scope>NUCLEOTIDE SEQUENCE [LARGE SCALE GENOMIC DNA]</scope>
    <source>
        <strain evidence="1 2">DSM 15201</strain>
    </source>
</reference>
<name>A0A0C2A6S2_9BACT</name>
<dbReference type="InterPro" id="IPR017645">
    <property type="entry name" value="Dnd_assoc_1"/>
</dbReference>
<dbReference type="RefSeq" id="WP_052546483.1">
    <property type="nucleotide sequence ID" value="NZ_JMCC02000006.1"/>
</dbReference>
<evidence type="ECO:0000313" key="1">
    <source>
        <dbReference type="EMBL" id="KIG19093.1"/>
    </source>
</evidence>